<reference evidence="1 2" key="1">
    <citation type="submission" date="2019-12" db="EMBL/GenBank/DDBJ databases">
        <authorList>
            <person name="Alioto T."/>
            <person name="Alioto T."/>
            <person name="Gomez Garrido J."/>
        </authorList>
    </citation>
    <scope>NUCLEOTIDE SEQUENCE [LARGE SCALE GENOMIC DNA]</scope>
</reference>
<dbReference type="InterPro" id="IPR040256">
    <property type="entry name" value="At4g02000-like"/>
</dbReference>
<dbReference type="PANTHER" id="PTHR31286:SF99">
    <property type="entry name" value="DUF4283 DOMAIN-CONTAINING PROTEIN"/>
    <property type="match status" value="1"/>
</dbReference>
<dbReference type="PANTHER" id="PTHR31286">
    <property type="entry name" value="GLYCINE-RICH CELL WALL STRUCTURAL PROTEIN 1.8-LIKE"/>
    <property type="match status" value="1"/>
</dbReference>
<dbReference type="Proteomes" id="UP000594638">
    <property type="component" value="Unassembled WGS sequence"/>
</dbReference>
<keyword evidence="2" id="KW-1185">Reference proteome</keyword>
<organism evidence="1 2">
    <name type="scientific">Olea europaea subsp. europaea</name>
    <dbReference type="NCBI Taxonomy" id="158383"/>
    <lineage>
        <taxon>Eukaryota</taxon>
        <taxon>Viridiplantae</taxon>
        <taxon>Streptophyta</taxon>
        <taxon>Embryophyta</taxon>
        <taxon>Tracheophyta</taxon>
        <taxon>Spermatophyta</taxon>
        <taxon>Magnoliopsida</taxon>
        <taxon>eudicotyledons</taxon>
        <taxon>Gunneridae</taxon>
        <taxon>Pentapetalae</taxon>
        <taxon>asterids</taxon>
        <taxon>lamiids</taxon>
        <taxon>Lamiales</taxon>
        <taxon>Oleaceae</taxon>
        <taxon>Oleeae</taxon>
        <taxon>Olea</taxon>
    </lineage>
</organism>
<gene>
    <name evidence="1" type="ORF">OLEA9_A118167</name>
</gene>
<evidence type="ECO:0000313" key="2">
    <source>
        <dbReference type="Proteomes" id="UP000594638"/>
    </source>
</evidence>
<name>A0A8S0V1V5_OLEEU</name>
<dbReference type="AlphaFoldDB" id="A0A8S0V1V5"/>
<dbReference type="Gramene" id="OE9A118167T1">
    <property type="protein sequence ID" value="OE9A118167C1"/>
    <property type="gene ID" value="OE9A118167"/>
</dbReference>
<evidence type="ECO:0008006" key="3">
    <source>
        <dbReference type="Google" id="ProtNLM"/>
    </source>
</evidence>
<dbReference type="EMBL" id="CACTIH010009097">
    <property type="protein sequence ID" value="CAA3023806.1"/>
    <property type="molecule type" value="Genomic_DNA"/>
</dbReference>
<comment type="caution">
    <text evidence="1">The sequence shown here is derived from an EMBL/GenBank/DDBJ whole genome shotgun (WGS) entry which is preliminary data.</text>
</comment>
<dbReference type="OrthoDB" id="786567at2759"/>
<proteinExistence type="predicted"/>
<evidence type="ECO:0000313" key="1">
    <source>
        <dbReference type="EMBL" id="CAA3023806.1"/>
    </source>
</evidence>
<sequence>MWGLKEIPIIGIMDAVYVLIQLKNEIDFCRVWARKGRSLMGANFGMFKWALDFAPKKEPSIATQWIFLLGLPMHLYRPDCLGMFASLFGWYMGCERETRMEKSIEGGKTKKVDAAVAEPSGEEIPDGIEKTNLESQIEQQAPLQIVEQSEQILVNHINMVEKNVNEQIQSNNQCQDNVMHMQGKEASLALDRVLTEKVMASTLYNGRSVNDGHITENVTTANSGKMG</sequence>
<protein>
    <recommendedName>
        <fullName evidence="3">DUF4283 domain-containing protein</fullName>
    </recommendedName>
</protein>
<accession>A0A8S0V1V5</accession>